<evidence type="ECO:0000256" key="1">
    <source>
        <dbReference type="ARBA" id="ARBA00023015"/>
    </source>
</evidence>
<protein>
    <submittedName>
        <fullName evidence="6">TetR family transcriptional regulator</fullName>
    </submittedName>
</protein>
<dbReference type="OrthoDB" id="3687980at2"/>
<accession>A0A0D1JZA9</accession>
<dbReference type="SUPFAM" id="SSF46689">
    <property type="entry name" value="Homeodomain-like"/>
    <property type="match status" value="1"/>
</dbReference>
<dbReference type="PANTHER" id="PTHR30055:SF234">
    <property type="entry name" value="HTH-TYPE TRANSCRIPTIONAL REGULATOR BETI"/>
    <property type="match status" value="1"/>
</dbReference>
<evidence type="ECO:0000256" key="2">
    <source>
        <dbReference type="ARBA" id="ARBA00023125"/>
    </source>
</evidence>
<dbReference type="PANTHER" id="PTHR30055">
    <property type="entry name" value="HTH-TYPE TRANSCRIPTIONAL REGULATOR RUTR"/>
    <property type="match status" value="1"/>
</dbReference>
<sequence>MARAPIGRQQLLTAARDELVRGNGVLELSALTRRAQLSTGALYHHFGSKSGLLAAVYDDFYHGLRHAIADVHLPIDADWGVRERERTRRFVAYHFDDDLAPILLGRATLDPELAELEAVHLQTMSEVAADNIRSGQALGQLPDDIDAASAGAFVIGGLRHSIAQQLRATPRADPDLAAERLWHLTAAALGIS</sequence>
<feature type="DNA-binding region" description="H-T-H motif" evidence="4">
    <location>
        <begin position="27"/>
        <end position="46"/>
    </location>
</feature>
<name>A0A0D1JZA9_9MYCO</name>
<evidence type="ECO:0000313" key="6">
    <source>
        <dbReference type="EMBL" id="KIU17989.1"/>
    </source>
</evidence>
<comment type="caution">
    <text evidence="6">The sequence shown here is derived from an EMBL/GenBank/DDBJ whole genome shotgun (WGS) entry which is preliminary data.</text>
</comment>
<dbReference type="GO" id="GO:0003700">
    <property type="term" value="F:DNA-binding transcription factor activity"/>
    <property type="evidence" value="ECO:0007669"/>
    <property type="project" value="TreeGrafter"/>
</dbReference>
<dbReference type="PATRIC" id="fig|280871.6.peg.984"/>
<dbReference type="GO" id="GO:0000976">
    <property type="term" value="F:transcription cis-regulatory region binding"/>
    <property type="evidence" value="ECO:0007669"/>
    <property type="project" value="TreeGrafter"/>
</dbReference>
<reference evidence="6 7" key="1">
    <citation type="submission" date="2015-01" db="EMBL/GenBank/DDBJ databases">
        <title>Genome sequence of Mycobacterium llatzerense and Mycobacterium immunogenum recovered from brain abscess.</title>
        <authorList>
            <person name="Greninger A.L."/>
            <person name="Langelier C."/>
            <person name="Cunningham G."/>
            <person name="Chiu C.Y."/>
            <person name="Miller S."/>
        </authorList>
    </citation>
    <scope>NUCLEOTIDE SEQUENCE [LARGE SCALE GENOMIC DNA]</scope>
    <source>
        <strain evidence="6 7">CLUC14</strain>
    </source>
</reference>
<gene>
    <name evidence="6" type="ORF">TL10_04815</name>
</gene>
<dbReference type="InterPro" id="IPR036271">
    <property type="entry name" value="Tet_transcr_reg_TetR-rel_C_sf"/>
</dbReference>
<dbReference type="Proteomes" id="UP000032221">
    <property type="component" value="Unassembled WGS sequence"/>
</dbReference>
<dbReference type="SUPFAM" id="SSF48498">
    <property type="entry name" value="Tetracyclin repressor-like, C-terminal domain"/>
    <property type="match status" value="1"/>
</dbReference>
<evidence type="ECO:0000256" key="4">
    <source>
        <dbReference type="PROSITE-ProRule" id="PRU00335"/>
    </source>
</evidence>
<feature type="domain" description="HTH tetR-type" evidence="5">
    <location>
        <begin position="5"/>
        <end position="64"/>
    </location>
</feature>
<keyword evidence="1" id="KW-0805">Transcription regulation</keyword>
<dbReference type="PROSITE" id="PS50977">
    <property type="entry name" value="HTH_TETR_2"/>
    <property type="match status" value="1"/>
</dbReference>
<dbReference type="Pfam" id="PF00440">
    <property type="entry name" value="TetR_N"/>
    <property type="match status" value="1"/>
</dbReference>
<dbReference type="InterPro" id="IPR001647">
    <property type="entry name" value="HTH_TetR"/>
</dbReference>
<evidence type="ECO:0000259" key="5">
    <source>
        <dbReference type="PROSITE" id="PS50977"/>
    </source>
</evidence>
<dbReference type="InterPro" id="IPR050109">
    <property type="entry name" value="HTH-type_TetR-like_transc_reg"/>
</dbReference>
<dbReference type="InterPro" id="IPR009057">
    <property type="entry name" value="Homeodomain-like_sf"/>
</dbReference>
<evidence type="ECO:0000256" key="3">
    <source>
        <dbReference type="ARBA" id="ARBA00023163"/>
    </source>
</evidence>
<dbReference type="EMBL" id="JXST01000005">
    <property type="protein sequence ID" value="KIU17989.1"/>
    <property type="molecule type" value="Genomic_DNA"/>
</dbReference>
<dbReference type="STRING" id="280871.TL10_04815"/>
<keyword evidence="2 4" id="KW-0238">DNA-binding</keyword>
<dbReference type="Gene3D" id="1.10.357.10">
    <property type="entry name" value="Tetracycline Repressor, domain 2"/>
    <property type="match status" value="1"/>
</dbReference>
<dbReference type="RefSeq" id="WP_043984732.1">
    <property type="nucleotide sequence ID" value="NZ_JXST01000005.1"/>
</dbReference>
<organism evidence="6 7">
    <name type="scientific">Mycolicibacterium llatzerense</name>
    <dbReference type="NCBI Taxonomy" id="280871"/>
    <lineage>
        <taxon>Bacteria</taxon>
        <taxon>Bacillati</taxon>
        <taxon>Actinomycetota</taxon>
        <taxon>Actinomycetes</taxon>
        <taxon>Mycobacteriales</taxon>
        <taxon>Mycobacteriaceae</taxon>
        <taxon>Mycolicibacterium</taxon>
    </lineage>
</organism>
<dbReference type="AlphaFoldDB" id="A0A0D1JZA9"/>
<evidence type="ECO:0000313" key="7">
    <source>
        <dbReference type="Proteomes" id="UP000032221"/>
    </source>
</evidence>
<keyword evidence="7" id="KW-1185">Reference proteome</keyword>
<keyword evidence="3" id="KW-0804">Transcription</keyword>
<proteinExistence type="predicted"/>